<evidence type="ECO:0000313" key="13">
    <source>
        <dbReference type="RefSeq" id="XP_028278473.1"/>
    </source>
</evidence>
<keyword evidence="5" id="KW-0007">Acetylation</keyword>
<dbReference type="GO" id="GO:0003677">
    <property type="term" value="F:DNA binding"/>
    <property type="evidence" value="ECO:0007669"/>
    <property type="project" value="UniProtKB-KW"/>
</dbReference>
<dbReference type="PROSITE" id="PS50955">
    <property type="entry name" value="LEM_LIKE"/>
    <property type="match status" value="1"/>
</dbReference>
<evidence type="ECO:0000256" key="6">
    <source>
        <dbReference type="ARBA" id="ARBA00023125"/>
    </source>
</evidence>
<evidence type="ECO:0000256" key="8">
    <source>
        <dbReference type="SAM" id="MobiDB-lite"/>
    </source>
</evidence>
<feature type="domain" description="LEM" evidence="10">
    <location>
        <begin position="94"/>
        <end position="138"/>
    </location>
</feature>
<evidence type="ECO:0000256" key="9">
    <source>
        <dbReference type="SAM" id="Phobius"/>
    </source>
</evidence>
<feature type="region of interest" description="Disordered" evidence="8">
    <location>
        <begin position="437"/>
        <end position="458"/>
    </location>
</feature>
<dbReference type="SUPFAM" id="SSF63451">
    <property type="entry name" value="LEM domain"/>
    <property type="match status" value="2"/>
</dbReference>
<dbReference type="CDD" id="cd12935">
    <property type="entry name" value="LEM_like"/>
    <property type="match status" value="1"/>
</dbReference>
<evidence type="ECO:0000256" key="4">
    <source>
        <dbReference type="ARBA" id="ARBA00022553"/>
    </source>
</evidence>
<dbReference type="InterPro" id="IPR003887">
    <property type="entry name" value="LEM_dom"/>
</dbReference>
<dbReference type="PANTHER" id="PTHR12019:SF21">
    <property type="entry name" value="THYMOPOIETIN A"/>
    <property type="match status" value="1"/>
</dbReference>
<keyword evidence="7" id="KW-0539">Nucleus</keyword>
<evidence type="ECO:0000256" key="2">
    <source>
        <dbReference type="ARBA" id="ARBA00007744"/>
    </source>
</evidence>
<name>A0A6P7JND6_9TELE</name>
<comment type="similarity">
    <text evidence="2">Belongs to the LEM family.</text>
</comment>
<feature type="transmembrane region" description="Helical" evidence="9">
    <location>
        <begin position="470"/>
        <end position="488"/>
    </location>
</feature>
<protein>
    <submittedName>
        <fullName evidence="13">Lamina-associated polypeptide 2, isoforms beta/gamma-like isoform X1</fullName>
    </submittedName>
    <submittedName>
        <fullName evidence="14">Lamina-associated polypeptide 2, isoforms beta/gamma-like isoform X2</fullName>
    </submittedName>
</protein>
<dbReference type="GO" id="GO:0005635">
    <property type="term" value="C:nuclear envelope"/>
    <property type="evidence" value="ECO:0007669"/>
    <property type="project" value="UniProtKB-ARBA"/>
</dbReference>
<keyword evidence="3" id="KW-0488">Methylation</keyword>
<evidence type="ECO:0000256" key="5">
    <source>
        <dbReference type="ARBA" id="ARBA00022990"/>
    </source>
</evidence>
<dbReference type="InterPro" id="IPR051656">
    <property type="entry name" value="LEM_domain"/>
</dbReference>
<dbReference type="RefSeq" id="XP_028278482.1">
    <property type="nucleotide sequence ID" value="XM_028422681.1"/>
</dbReference>
<dbReference type="FunFam" id="1.10.720.40:FF:000001">
    <property type="entry name" value="LEM domain containing 2, isoform CRA_a"/>
    <property type="match status" value="1"/>
</dbReference>
<feature type="region of interest" description="Disordered" evidence="8">
    <location>
        <begin position="179"/>
        <end position="243"/>
    </location>
</feature>
<dbReference type="Pfam" id="PF03020">
    <property type="entry name" value="LEM"/>
    <property type="match status" value="1"/>
</dbReference>
<dbReference type="PROSITE" id="PS50954">
    <property type="entry name" value="LEM"/>
    <property type="match status" value="1"/>
</dbReference>
<keyword evidence="9" id="KW-1133">Transmembrane helix</keyword>
<keyword evidence="9" id="KW-0472">Membrane</keyword>
<dbReference type="Proteomes" id="UP000515145">
    <property type="component" value="Chromosome 2"/>
</dbReference>
<dbReference type="InterPro" id="IPR011015">
    <property type="entry name" value="LEM/LEM-like_dom_sf"/>
</dbReference>
<evidence type="ECO:0000256" key="1">
    <source>
        <dbReference type="ARBA" id="ARBA00004123"/>
    </source>
</evidence>
<keyword evidence="6" id="KW-0238">DNA-binding</keyword>
<feature type="domain" description="LEM-like" evidence="11">
    <location>
        <begin position="5"/>
        <end position="48"/>
    </location>
</feature>
<dbReference type="CTD" id="352907"/>
<feature type="region of interest" description="Disordered" evidence="8">
    <location>
        <begin position="287"/>
        <end position="314"/>
    </location>
</feature>
<evidence type="ECO:0000256" key="7">
    <source>
        <dbReference type="ARBA" id="ARBA00023242"/>
    </source>
</evidence>
<organism evidence="12 14">
    <name type="scientific">Parambassis ranga</name>
    <name type="common">Indian glassy fish</name>
    <dbReference type="NCBI Taxonomy" id="210632"/>
    <lineage>
        <taxon>Eukaryota</taxon>
        <taxon>Metazoa</taxon>
        <taxon>Chordata</taxon>
        <taxon>Craniata</taxon>
        <taxon>Vertebrata</taxon>
        <taxon>Euteleostomi</taxon>
        <taxon>Actinopterygii</taxon>
        <taxon>Neopterygii</taxon>
        <taxon>Teleostei</taxon>
        <taxon>Neoteleostei</taxon>
        <taxon>Acanthomorphata</taxon>
        <taxon>Ovalentaria</taxon>
        <taxon>Ambassidae</taxon>
        <taxon>Parambassis</taxon>
    </lineage>
</organism>
<evidence type="ECO:0000256" key="3">
    <source>
        <dbReference type="ARBA" id="ARBA00022481"/>
    </source>
</evidence>
<evidence type="ECO:0000313" key="14">
    <source>
        <dbReference type="RefSeq" id="XP_028278482.1"/>
    </source>
</evidence>
<dbReference type="InterPro" id="IPR013146">
    <property type="entry name" value="LEM-like_dom"/>
</dbReference>
<dbReference type="RefSeq" id="XP_028278473.1">
    <property type="nucleotide sequence ID" value="XM_028422672.1"/>
</dbReference>
<dbReference type="PANTHER" id="PTHR12019">
    <property type="entry name" value="LAMINA-ASSOCIATED POLYPEPTIDE THYMOPOIETIN"/>
    <property type="match status" value="1"/>
</dbReference>
<reference evidence="13 14" key="1">
    <citation type="submission" date="2025-04" db="UniProtKB">
        <authorList>
            <consortium name="RefSeq"/>
        </authorList>
    </citation>
    <scope>IDENTIFICATION</scope>
</reference>
<dbReference type="SMART" id="SM00540">
    <property type="entry name" value="LEM"/>
    <property type="match status" value="1"/>
</dbReference>
<evidence type="ECO:0000259" key="10">
    <source>
        <dbReference type="PROSITE" id="PS50954"/>
    </source>
</evidence>
<comment type="subcellular location">
    <subcellularLocation>
        <location evidence="1">Nucleus</location>
    </subcellularLocation>
</comment>
<gene>
    <name evidence="13 14" type="primary">LOC114446844</name>
</gene>
<dbReference type="OrthoDB" id="10072362at2759"/>
<dbReference type="AlphaFoldDB" id="A0A6P7JND6"/>
<keyword evidence="12" id="KW-1185">Reference proteome</keyword>
<dbReference type="CDD" id="cd12940">
    <property type="entry name" value="LEM_LAP2_LEMD1"/>
    <property type="match status" value="1"/>
</dbReference>
<feature type="region of interest" description="Disordered" evidence="8">
    <location>
        <begin position="62"/>
        <end position="90"/>
    </location>
</feature>
<accession>A0A6P7JND6</accession>
<dbReference type="Pfam" id="PF08198">
    <property type="entry name" value="Thymopoietin"/>
    <property type="match status" value="1"/>
</dbReference>
<keyword evidence="4" id="KW-0597">Phosphoprotein</keyword>
<evidence type="ECO:0000313" key="12">
    <source>
        <dbReference type="Proteomes" id="UP000515145"/>
    </source>
</evidence>
<dbReference type="GeneID" id="114446844"/>
<keyword evidence="9" id="KW-0812">Transmembrane</keyword>
<sequence length="512" mass="55395">MQAYLDDPSVLTKDKLKSELLAHNVELPSGNPTKDVFVQLYLKNLTSQNKKYVPATTLDAFSSDEELPPPVVSSRSRSSGTKATRKTDKVRPAELDVTALSDEGLRDELIKHGVDVGPIVATTRKLYEKKLQKLLDDGPVQQPQVVLTEIQPINHNGNSESDLYSDKEDEVTAVPDPVPVAEPEPMIEPEPEPESVPVPVPVTVLEPEPEPAPVVERPVRSRGKTPVTTRARSSQHRMVQDKELDLRLPKPSKCSSHNPVVLSPALVEEPESSIKAATGLKRSVTAASSKVVHEQQSPHQAAKPSRPSSPLFRQVDPITFSPMCDISPVKSHEAHWSVTLSSGSAAGVEKLAASVQPPKVEEKDVLKELFPNDINTPTGITATCRRPIRGAAGRPVISSDLWNDENSLFSPKSTKTSSYSYTESHIVNRVNCLPPSTSLTGSTSSSSTSRLLSAAPPAGQTKATRRSVSLWVKLFLLAVVAVFLFLVYQAMETNSSSPFDTPATEEGVGSTA</sequence>
<dbReference type="Gene3D" id="1.10.720.40">
    <property type="match status" value="2"/>
</dbReference>
<proteinExistence type="inferred from homology"/>
<evidence type="ECO:0000259" key="11">
    <source>
        <dbReference type="PROSITE" id="PS50955"/>
    </source>
</evidence>
<dbReference type="FunFam" id="1.10.720.40:FF:000002">
    <property type="entry name" value="Thymopoietin isoform alpha"/>
    <property type="match status" value="1"/>
</dbReference>
<dbReference type="SMART" id="SM01261">
    <property type="entry name" value="Thymopoietin"/>
    <property type="match status" value="1"/>
</dbReference>